<comment type="caution">
    <text evidence="1">The sequence shown here is derived from an EMBL/GenBank/DDBJ whole genome shotgun (WGS) entry which is preliminary data.</text>
</comment>
<dbReference type="Proteomes" id="UP000651728">
    <property type="component" value="Unassembled WGS sequence"/>
</dbReference>
<protein>
    <submittedName>
        <fullName evidence="1">Uncharacterized protein</fullName>
    </submittedName>
</protein>
<dbReference type="RefSeq" id="WP_204284934.1">
    <property type="nucleotide sequence ID" value="NZ_BAABEJ010000006.1"/>
</dbReference>
<evidence type="ECO:0000313" key="2">
    <source>
        <dbReference type="Proteomes" id="UP000651728"/>
    </source>
</evidence>
<proteinExistence type="predicted"/>
<name>A0ABQ4FA10_9ACTN</name>
<dbReference type="EMBL" id="BOOB01000013">
    <property type="protein sequence ID" value="GIH31661.1"/>
    <property type="molecule type" value="Genomic_DNA"/>
</dbReference>
<reference evidence="1 2" key="1">
    <citation type="submission" date="2021-01" db="EMBL/GenBank/DDBJ databases">
        <title>Whole genome shotgun sequence of Microbispora amethystogenes NBRC 101907.</title>
        <authorList>
            <person name="Komaki H."/>
            <person name="Tamura T."/>
        </authorList>
    </citation>
    <scope>NUCLEOTIDE SEQUENCE [LARGE SCALE GENOMIC DNA]</scope>
    <source>
        <strain evidence="1 2">NBRC 101907</strain>
    </source>
</reference>
<gene>
    <name evidence="1" type="ORF">Mam01_18250</name>
</gene>
<accession>A0ABQ4FA10</accession>
<organism evidence="1 2">
    <name type="scientific">Microbispora amethystogenes</name>
    <dbReference type="NCBI Taxonomy" id="1427754"/>
    <lineage>
        <taxon>Bacteria</taxon>
        <taxon>Bacillati</taxon>
        <taxon>Actinomycetota</taxon>
        <taxon>Actinomycetes</taxon>
        <taxon>Streptosporangiales</taxon>
        <taxon>Streptosporangiaceae</taxon>
        <taxon>Microbispora</taxon>
    </lineage>
</organism>
<sequence length="174" mass="20053">MLDLLGIPGYRPVWLSRRKEIMTAHGLKLAHLASRRLTRALVVWDLDEDKWFADCPVLLDFEGEQIEITHWKFDEVSITWNTIDPARALDWPDFRLAWRDDIPDELTALIGQPCSAVELLMWRDRDLVEGTIVSLGFGFSNGQVTIYNALDENGMEFAPPGDRHTRYRLETSNP</sequence>
<keyword evidence="2" id="KW-1185">Reference proteome</keyword>
<evidence type="ECO:0000313" key="1">
    <source>
        <dbReference type="EMBL" id="GIH31661.1"/>
    </source>
</evidence>